<protein>
    <submittedName>
        <fullName evidence="2">Uncharacterized protein</fullName>
    </submittedName>
</protein>
<dbReference type="EMBL" id="CP093348">
    <property type="protein sequence ID" value="WOH06351.1"/>
    <property type="molecule type" value="Genomic_DNA"/>
</dbReference>
<dbReference type="PANTHER" id="PTHR44375">
    <property type="entry name" value="BETA-KETOACYL-ACP REDUCTASE-LIKE PROTEIN-RELATED"/>
    <property type="match status" value="1"/>
</dbReference>
<dbReference type="InterPro" id="IPR002347">
    <property type="entry name" value="SDR_fam"/>
</dbReference>
<organism evidence="2 3">
    <name type="scientific">Daucus carota subsp. sativus</name>
    <name type="common">Carrot</name>
    <dbReference type="NCBI Taxonomy" id="79200"/>
    <lineage>
        <taxon>Eukaryota</taxon>
        <taxon>Viridiplantae</taxon>
        <taxon>Streptophyta</taxon>
        <taxon>Embryophyta</taxon>
        <taxon>Tracheophyta</taxon>
        <taxon>Spermatophyta</taxon>
        <taxon>Magnoliopsida</taxon>
        <taxon>eudicotyledons</taxon>
        <taxon>Gunneridae</taxon>
        <taxon>Pentapetalae</taxon>
        <taxon>asterids</taxon>
        <taxon>campanulids</taxon>
        <taxon>Apiales</taxon>
        <taxon>Apiaceae</taxon>
        <taxon>Apioideae</taxon>
        <taxon>Scandiceae</taxon>
        <taxon>Daucinae</taxon>
        <taxon>Daucus</taxon>
        <taxon>Daucus sect. Daucus</taxon>
    </lineage>
</organism>
<dbReference type="GO" id="GO:0016616">
    <property type="term" value="F:oxidoreductase activity, acting on the CH-OH group of donors, NAD or NADP as acceptor"/>
    <property type="evidence" value="ECO:0007669"/>
    <property type="project" value="UniProtKB-ARBA"/>
</dbReference>
<dbReference type="AlphaFoldDB" id="A0A164WP24"/>
<dbReference type="Pfam" id="PF00106">
    <property type="entry name" value="adh_short"/>
    <property type="match status" value="1"/>
</dbReference>
<reference evidence="2" key="1">
    <citation type="journal article" date="2016" name="Nat. Genet.">
        <title>A high-quality carrot genome assembly provides new insights into carotenoid accumulation and asterid genome evolution.</title>
        <authorList>
            <person name="Iorizzo M."/>
            <person name="Ellison S."/>
            <person name="Senalik D."/>
            <person name="Zeng P."/>
            <person name="Satapoomin P."/>
            <person name="Huang J."/>
            <person name="Bowman M."/>
            <person name="Iovene M."/>
            <person name="Sanseverino W."/>
            <person name="Cavagnaro P."/>
            <person name="Yildiz M."/>
            <person name="Macko-Podgorni A."/>
            <person name="Moranska E."/>
            <person name="Grzebelus E."/>
            <person name="Grzebelus D."/>
            <person name="Ashrafi H."/>
            <person name="Zheng Z."/>
            <person name="Cheng S."/>
            <person name="Spooner D."/>
            <person name="Van Deynze A."/>
            <person name="Simon P."/>
        </authorList>
    </citation>
    <scope>NUCLEOTIDE SEQUENCE</scope>
    <source>
        <tissue evidence="2">Leaf</tissue>
    </source>
</reference>
<dbReference type="Proteomes" id="UP000077755">
    <property type="component" value="Chromosome 6"/>
</dbReference>
<reference evidence="2" key="2">
    <citation type="submission" date="2022-03" db="EMBL/GenBank/DDBJ databases">
        <title>Draft title - Genomic analysis of global carrot germplasm unveils the trajectory of domestication and the origin of high carotenoid orange carrot.</title>
        <authorList>
            <person name="Iorizzo M."/>
            <person name="Ellison S."/>
            <person name="Senalik D."/>
            <person name="Macko-Podgorni A."/>
            <person name="Grzebelus D."/>
            <person name="Bostan H."/>
            <person name="Rolling W."/>
            <person name="Curaba J."/>
            <person name="Simon P."/>
        </authorList>
    </citation>
    <scope>NUCLEOTIDE SEQUENCE</scope>
    <source>
        <tissue evidence="2">Leaf</tissue>
    </source>
</reference>
<dbReference type="InterPro" id="IPR036291">
    <property type="entry name" value="NAD(P)-bd_dom_sf"/>
</dbReference>
<dbReference type="Gramene" id="KZM92051">
    <property type="protein sequence ID" value="KZM92051"/>
    <property type="gene ID" value="DCAR_020584"/>
</dbReference>
<dbReference type="Gene3D" id="3.40.50.720">
    <property type="entry name" value="NAD(P)-binding Rossmann-like Domain"/>
    <property type="match status" value="1"/>
</dbReference>
<dbReference type="OMA" id="INTGWAD"/>
<sequence length="277" mass="29972">MVNRVSRQLETWCDLEGKVVLVTGASAGLGREFCTDLAEAGCFIVAAARRAERLKSLCDEINGSSTITQAVAVELDVAAAGEIIEATAQKAWNVFGRIDVLINNAGIRGGTKSSLDISQDEWEDVFKTNLEGAWMLSKYIGRHMRNAGQGGSIINISTGFGLNRVQQHGSVAYASSKSGMNHMTKVMALELGRHKIRVNAIAPAIFPSEMTVEIFKKKWFRDVAKKIVPLQTSGTSDPALTSVIRYLIHDSSQYVTGNIFIVDCGATLTGMPIFSSL</sequence>
<evidence type="ECO:0000313" key="3">
    <source>
        <dbReference type="Proteomes" id="UP000077755"/>
    </source>
</evidence>
<dbReference type="FunFam" id="3.40.50.720:FF:000084">
    <property type="entry name" value="Short-chain dehydrogenase reductase"/>
    <property type="match status" value="1"/>
</dbReference>
<dbReference type="SUPFAM" id="SSF51735">
    <property type="entry name" value="NAD(P)-binding Rossmann-fold domains"/>
    <property type="match status" value="1"/>
</dbReference>
<keyword evidence="3" id="KW-1185">Reference proteome</keyword>
<proteinExistence type="inferred from homology"/>
<dbReference type="OrthoDB" id="47007at2759"/>
<comment type="similarity">
    <text evidence="1">Belongs to the short-chain dehydrogenases/reductases (SDR) family.</text>
</comment>
<dbReference type="PRINTS" id="PR00081">
    <property type="entry name" value="GDHRDH"/>
</dbReference>
<name>A0A164WP24_DAUCS</name>
<accession>A0A164WP24</accession>
<dbReference type="KEGG" id="dcr:108224309"/>
<evidence type="ECO:0000256" key="1">
    <source>
        <dbReference type="RuleBase" id="RU000363"/>
    </source>
</evidence>
<dbReference type="PRINTS" id="PR00080">
    <property type="entry name" value="SDRFAMILY"/>
</dbReference>
<gene>
    <name evidence="2" type="ORF">DCAR_0625777</name>
</gene>
<evidence type="ECO:0000313" key="2">
    <source>
        <dbReference type="EMBL" id="WOH06351.1"/>
    </source>
</evidence>
<dbReference type="CDD" id="cd05233">
    <property type="entry name" value="SDR_c"/>
    <property type="match status" value="1"/>
</dbReference>
<dbReference type="PANTHER" id="PTHR44375:SF2">
    <property type="entry name" value="BETA-KETOACYL-ACP REDUCTASE-LIKE PROTEIN-RELATED"/>
    <property type="match status" value="1"/>
</dbReference>